<dbReference type="InterPro" id="IPR012340">
    <property type="entry name" value="NA-bd_OB-fold"/>
</dbReference>
<evidence type="ECO:0000256" key="2">
    <source>
        <dbReference type="ARBA" id="ARBA00021310"/>
    </source>
</evidence>
<dbReference type="PANTHER" id="PTHR33991">
    <property type="entry name" value="DNA REPAIR PROTEIN RECO"/>
    <property type="match status" value="1"/>
</dbReference>
<evidence type="ECO:0000256" key="7">
    <source>
        <dbReference type="HAMAP-Rule" id="MF_00201"/>
    </source>
</evidence>
<dbReference type="Pfam" id="PF02565">
    <property type="entry name" value="RecO_C"/>
    <property type="match status" value="1"/>
</dbReference>
<evidence type="ECO:0000313" key="9">
    <source>
        <dbReference type="EMBL" id="MBK3332048.1"/>
    </source>
</evidence>
<dbReference type="Proteomes" id="UP000772812">
    <property type="component" value="Unassembled WGS sequence"/>
</dbReference>
<keyword evidence="3 7" id="KW-0227">DNA damage</keyword>
<proteinExistence type="inferred from homology"/>
<dbReference type="Gene3D" id="2.40.50.140">
    <property type="entry name" value="Nucleic acid-binding proteins"/>
    <property type="match status" value="1"/>
</dbReference>
<dbReference type="RefSeq" id="WP_200673438.1">
    <property type="nucleotide sequence ID" value="NZ_JAACYA010000001.1"/>
</dbReference>
<dbReference type="Pfam" id="PF11967">
    <property type="entry name" value="RecO_N"/>
    <property type="match status" value="1"/>
</dbReference>
<evidence type="ECO:0000256" key="5">
    <source>
        <dbReference type="ARBA" id="ARBA00023204"/>
    </source>
</evidence>
<name>A0ABS1GGI9_9AQUI</name>
<comment type="similarity">
    <text evidence="1 7">Belongs to the RecO family.</text>
</comment>
<organism evidence="9 10">
    <name type="scientific">Persephonella atlantica</name>
    <dbReference type="NCBI Taxonomy" id="2699429"/>
    <lineage>
        <taxon>Bacteria</taxon>
        <taxon>Pseudomonadati</taxon>
        <taxon>Aquificota</taxon>
        <taxon>Aquificia</taxon>
        <taxon>Aquificales</taxon>
        <taxon>Hydrogenothermaceae</taxon>
        <taxon>Persephonella</taxon>
    </lineage>
</organism>
<feature type="domain" description="DNA replication/recombination mediator RecO N-terminal" evidence="8">
    <location>
        <begin position="1"/>
        <end position="63"/>
    </location>
</feature>
<gene>
    <name evidence="7 9" type="primary">recO</name>
    <name evidence="9" type="ORF">GWK41_03070</name>
</gene>
<comment type="function">
    <text evidence="7">Involved in DNA repair and RecF pathway recombination.</text>
</comment>
<sequence>MSSLIKDEAIVLRKSPVGDYDVSITVYMRKQGKENIYLPKGQLLKSPYISSTEPFTWFKGVFIRKREKFFIKEIDRSKALGIEICKDLNRFITANYMLDTFNRYIIYPDERMFIFLKKSLYYLTGSCDMSIFRLNFLAKLVYLSGIYPELKQCVRCGENINRNNYQLFSISEGGVVCTKCSKQKRNISYQHIKYLQQLRIIRFKNLPKLRIKDAHYLEKILSDYLSKNA</sequence>
<evidence type="ECO:0000256" key="4">
    <source>
        <dbReference type="ARBA" id="ARBA00023172"/>
    </source>
</evidence>
<dbReference type="NCBIfam" id="TIGR00613">
    <property type="entry name" value="reco"/>
    <property type="match status" value="1"/>
</dbReference>
<accession>A0ABS1GGI9</accession>
<dbReference type="InterPro" id="IPR042242">
    <property type="entry name" value="RecO_C"/>
</dbReference>
<dbReference type="EMBL" id="JAACYA010000001">
    <property type="protein sequence ID" value="MBK3332048.1"/>
    <property type="molecule type" value="Genomic_DNA"/>
</dbReference>
<dbReference type="PANTHER" id="PTHR33991:SF1">
    <property type="entry name" value="DNA REPAIR PROTEIN RECO"/>
    <property type="match status" value="1"/>
</dbReference>
<dbReference type="InterPro" id="IPR003717">
    <property type="entry name" value="RecO"/>
</dbReference>
<dbReference type="InterPro" id="IPR022572">
    <property type="entry name" value="DNA_rep/recomb_RecO_N"/>
</dbReference>
<dbReference type="HAMAP" id="MF_00201">
    <property type="entry name" value="RecO"/>
    <property type="match status" value="1"/>
</dbReference>
<evidence type="ECO:0000259" key="8">
    <source>
        <dbReference type="Pfam" id="PF11967"/>
    </source>
</evidence>
<protein>
    <recommendedName>
        <fullName evidence="2 7">DNA repair protein RecO</fullName>
    </recommendedName>
    <alternativeName>
        <fullName evidence="6 7">Recombination protein O</fullName>
    </alternativeName>
</protein>
<dbReference type="SUPFAM" id="SSF57863">
    <property type="entry name" value="ArfGap/RecO-like zinc finger"/>
    <property type="match status" value="1"/>
</dbReference>
<evidence type="ECO:0000313" key="10">
    <source>
        <dbReference type="Proteomes" id="UP000772812"/>
    </source>
</evidence>
<evidence type="ECO:0000256" key="1">
    <source>
        <dbReference type="ARBA" id="ARBA00007452"/>
    </source>
</evidence>
<keyword evidence="5 7" id="KW-0234">DNA repair</keyword>
<evidence type="ECO:0000256" key="6">
    <source>
        <dbReference type="ARBA" id="ARBA00033409"/>
    </source>
</evidence>
<keyword evidence="4 7" id="KW-0233">DNA recombination</keyword>
<keyword evidence="10" id="KW-1185">Reference proteome</keyword>
<dbReference type="Gene3D" id="1.20.1440.120">
    <property type="entry name" value="Recombination protein O, C-terminal domain"/>
    <property type="match status" value="1"/>
</dbReference>
<comment type="caution">
    <text evidence="9">The sequence shown here is derived from an EMBL/GenBank/DDBJ whole genome shotgun (WGS) entry which is preliminary data.</text>
</comment>
<reference evidence="9 10" key="1">
    <citation type="journal article" date="2021" name="Syst. Appl. Microbiol.">
        <title>Persephonella atlantica sp. nov.: How to adapt to physico-chemical gradients in high temperature hydrothermal habitats.</title>
        <authorList>
            <person name="Francois D.X."/>
            <person name="Godfroy A."/>
            <person name="Mathien C."/>
            <person name="Aube J."/>
            <person name="Cathalot C."/>
            <person name="Lesongeur F."/>
            <person name="L'Haridon S."/>
            <person name="Philippon X."/>
            <person name="Roussel E.G."/>
        </authorList>
    </citation>
    <scope>NUCLEOTIDE SEQUENCE [LARGE SCALE GENOMIC DNA]</scope>
    <source>
        <strain evidence="9 10">MO1340</strain>
    </source>
</reference>
<evidence type="ECO:0000256" key="3">
    <source>
        <dbReference type="ARBA" id="ARBA00022763"/>
    </source>
</evidence>
<dbReference type="InterPro" id="IPR037278">
    <property type="entry name" value="ARFGAP/RecO"/>
</dbReference>